<proteinExistence type="predicted"/>
<feature type="region of interest" description="Disordered" evidence="5">
    <location>
        <begin position="1"/>
        <end position="29"/>
    </location>
</feature>
<name>A0A8J2TZI8_9MICO</name>
<keyword evidence="2" id="KW-0288">FMN</keyword>
<comment type="caution">
    <text evidence="6">The sequence shown here is derived from an EMBL/GenBank/DDBJ whole genome shotgun (WGS) entry which is preliminary data.</text>
</comment>
<reference evidence="6" key="1">
    <citation type="journal article" date="2014" name="Int. J. Syst. Evol. Microbiol.">
        <title>Complete genome sequence of Corynebacterium casei LMG S-19264T (=DSM 44701T), isolated from a smear-ripened cheese.</title>
        <authorList>
            <consortium name="US DOE Joint Genome Institute (JGI-PGF)"/>
            <person name="Walter F."/>
            <person name="Albersmeier A."/>
            <person name="Kalinowski J."/>
            <person name="Ruckert C."/>
        </authorList>
    </citation>
    <scope>NUCLEOTIDE SEQUENCE</scope>
    <source>
        <strain evidence="6">CGMCC 1.12785</strain>
    </source>
</reference>
<feature type="region of interest" description="Disordered" evidence="5">
    <location>
        <begin position="70"/>
        <end position="90"/>
    </location>
</feature>
<sequence length="365" mass="36815">MTTEGPTGNTTGTTTGSTRHPGTAPFTGLGLDGSQVQQLLRSTAALQALAGLPLTFTVLGLDRLVPVSAAEEADSSGPESASTPPARAPGLHLDSSIAATYLAASGPDIPLVLPYAPQRDHPYNLARRAQSADLLAHGTTGVLIGAADRAAPAGRVWGTTASQAEAAADAATLLAALGQSWPADTVVADRARDVFVESDRIRRVDHTGVFDSAGPLSAPTSEQTSPVLFWYAAGPGEALLAPEAVDVVVLAGATEAGVGQIAARTGPARRLLVQVDPAQASRGPALRDAGADGILIAAPGAPLQDLLAELAGLIDRARSTGAPGTPTAVSRPAPLSLRERLGLPQPPDRLSDAAPAFASPLGASR</sequence>
<dbReference type="PANTHER" id="PTHR30011">
    <property type="entry name" value="ALKANESULFONATE MONOOXYGENASE-RELATED"/>
    <property type="match status" value="1"/>
</dbReference>
<evidence type="ECO:0000256" key="3">
    <source>
        <dbReference type="ARBA" id="ARBA00023002"/>
    </source>
</evidence>
<dbReference type="Gene3D" id="3.20.20.30">
    <property type="entry name" value="Luciferase-like domain"/>
    <property type="match status" value="1"/>
</dbReference>
<keyword evidence="3" id="KW-0560">Oxidoreductase</keyword>
<gene>
    <name evidence="6" type="ORF">GCM10011333_23790</name>
</gene>
<evidence type="ECO:0000256" key="1">
    <source>
        <dbReference type="ARBA" id="ARBA00022630"/>
    </source>
</evidence>
<evidence type="ECO:0000256" key="5">
    <source>
        <dbReference type="SAM" id="MobiDB-lite"/>
    </source>
</evidence>
<keyword evidence="4" id="KW-0503">Monooxygenase</keyword>
<dbReference type="InterPro" id="IPR036661">
    <property type="entry name" value="Luciferase-like_sf"/>
</dbReference>
<dbReference type="RefSeq" id="WP_188551114.1">
    <property type="nucleotide sequence ID" value="NZ_BMFY01000010.1"/>
</dbReference>
<reference evidence="6" key="2">
    <citation type="submission" date="2020-09" db="EMBL/GenBank/DDBJ databases">
        <authorList>
            <person name="Sun Q."/>
            <person name="Zhou Y."/>
        </authorList>
    </citation>
    <scope>NUCLEOTIDE SEQUENCE</scope>
    <source>
        <strain evidence="6">CGMCC 1.12785</strain>
    </source>
</reference>
<evidence type="ECO:0000256" key="4">
    <source>
        <dbReference type="ARBA" id="ARBA00023033"/>
    </source>
</evidence>
<dbReference type="InterPro" id="IPR051260">
    <property type="entry name" value="Diverse_substr_monoxygenases"/>
</dbReference>
<feature type="compositionally biased region" description="Low complexity" evidence="5">
    <location>
        <begin position="1"/>
        <end position="23"/>
    </location>
</feature>
<dbReference type="SUPFAM" id="SSF51679">
    <property type="entry name" value="Bacterial luciferase-like"/>
    <property type="match status" value="1"/>
</dbReference>
<protein>
    <recommendedName>
        <fullName evidence="8">Luciferase-like monooxygenase</fullName>
    </recommendedName>
</protein>
<dbReference type="Proteomes" id="UP000616114">
    <property type="component" value="Unassembled WGS sequence"/>
</dbReference>
<dbReference type="PANTHER" id="PTHR30011:SF16">
    <property type="entry name" value="C2H2 FINGER DOMAIN TRANSCRIPTION FACTOR (EUROFUNG)-RELATED"/>
    <property type="match status" value="1"/>
</dbReference>
<accession>A0A8J2TZI8</accession>
<dbReference type="GO" id="GO:0004497">
    <property type="term" value="F:monooxygenase activity"/>
    <property type="evidence" value="ECO:0007669"/>
    <property type="project" value="UniProtKB-KW"/>
</dbReference>
<evidence type="ECO:0000256" key="2">
    <source>
        <dbReference type="ARBA" id="ARBA00022643"/>
    </source>
</evidence>
<dbReference type="GO" id="GO:0016705">
    <property type="term" value="F:oxidoreductase activity, acting on paired donors, with incorporation or reduction of molecular oxygen"/>
    <property type="evidence" value="ECO:0007669"/>
    <property type="project" value="InterPro"/>
</dbReference>
<evidence type="ECO:0000313" key="7">
    <source>
        <dbReference type="Proteomes" id="UP000616114"/>
    </source>
</evidence>
<feature type="region of interest" description="Disordered" evidence="5">
    <location>
        <begin position="318"/>
        <end position="365"/>
    </location>
</feature>
<dbReference type="EMBL" id="BMFY01000010">
    <property type="protein sequence ID" value="GGA19914.1"/>
    <property type="molecule type" value="Genomic_DNA"/>
</dbReference>
<dbReference type="AlphaFoldDB" id="A0A8J2TZI8"/>
<evidence type="ECO:0008006" key="8">
    <source>
        <dbReference type="Google" id="ProtNLM"/>
    </source>
</evidence>
<organism evidence="6 7">
    <name type="scientific">Sediminivirga luteola</name>
    <dbReference type="NCBI Taxonomy" id="1774748"/>
    <lineage>
        <taxon>Bacteria</taxon>
        <taxon>Bacillati</taxon>
        <taxon>Actinomycetota</taxon>
        <taxon>Actinomycetes</taxon>
        <taxon>Micrococcales</taxon>
        <taxon>Brevibacteriaceae</taxon>
        <taxon>Sediminivirga</taxon>
    </lineage>
</organism>
<evidence type="ECO:0000313" key="6">
    <source>
        <dbReference type="EMBL" id="GGA19914.1"/>
    </source>
</evidence>
<keyword evidence="1" id="KW-0285">Flavoprotein</keyword>
<keyword evidence="7" id="KW-1185">Reference proteome</keyword>